<comment type="caution">
    <text evidence="1">The sequence shown here is derived from an EMBL/GenBank/DDBJ whole genome shotgun (WGS) entry which is preliminary data.</text>
</comment>
<dbReference type="AlphaFoldDB" id="A0A1H9VJY9"/>
<dbReference type="InterPro" id="IPR025906">
    <property type="entry name" value="YjfB_motility"/>
</dbReference>
<sequence length="67" mass="7404">MDIATMSTLASHAQVKQQTSVQLQQQTMEYAQQEGEALEKMMNDAVNTQKVEHEAQPHLGGNVDFSA</sequence>
<proteinExistence type="predicted"/>
<evidence type="ECO:0000313" key="1">
    <source>
        <dbReference type="EMBL" id="SES21657.1"/>
    </source>
</evidence>
<gene>
    <name evidence="1" type="ORF">SAMN05444126_12116</name>
</gene>
<keyword evidence="2" id="KW-1185">Reference proteome</keyword>
<organism evidence="1 2">
    <name type="scientific">Salisediminibacterium halotolerans</name>
    <dbReference type="NCBI Taxonomy" id="517425"/>
    <lineage>
        <taxon>Bacteria</taxon>
        <taxon>Bacillati</taxon>
        <taxon>Bacillota</taxon>
        <taxon>Bacilli</taxon>
        <taxon>Bacillales</taxon>
        <taxon>Bacillaceae</taxon>
        <taxon>Salisediminibacterium</taxon>
    </lineage>
</organism>
<dbReference type="Proteomes" id="UP000199318">
    <property type="component" value="Unassembled WGS sequence"/>
</dbReference>
<accession>A0A1H9VJY9</accession>
<reference evidence="2" key="1">
    <citation type="submission" date="2016-10" db="EMBL/GenBank/DDBJ databases">
        <authorList>
            <person name="de Groot N.N."/>
        </authorList>
    </citation>
    <scope>NUCLEOTIDE SEQUENCE [LARGE SCALE GENOMIC DNA]</scope>
    <source>
        <strain evidence="2">10nlg</strain>
    </source>
</reference>
<protein>
    <submittedName>
        <fullName evidence="1">Motility protein</fullName>
    </submittedName>
</protein>
<dbReference type="EMBL" id="FOGV01000021">
    <property type="protein sequence ID" value="SES21657.1"/>
    <property type="molecule type" value="Genomic_DNA"/>
</dbReference>
<dbReference type="RefSeq" id="WP_158638165.1">
    <property type="nucleotide sequence ID" value="NZ_BJVE01000041.1"/>
</dbReference>
<dbReference type="STRING" id="1464123.SAMN05444126_12116"/>
<dbReference type="Pfam" id="PF14070">
    <property type="entry name" value="YjfB_motility"/>
    <property type="match status" value="1"/>
</dbReference>
<name>A0A1H9VJY9_9BACI</name>
<evidence type="ECO:0000313" key="2">
    <source>
        <dbReference type="Proteomes" id="UP000199318"/>
    </source>
</evidence>